<dbReference type="GeneID" id="35604033"/>
<evidence type="ECO:0000256" key="1">
    <source>
        <dbReference type="ARBA" id="ARBA00006395"/>
    </source>
</evidence>
<feature type="domain" description="RecQ mediated genome instability protein 1 OB-fold" evidence="3">
    <location>
        <begin position="72"/>
        <end position="220"/>
    </location>
</feature>
<dbReference type="STRING" id="112498.A0A2D3V5H7"/>
<dbReference type="Pfam" id="PF08585">
    <property type="entry name" value="RMI1_N_C"/>
    <property type="match status" value="1"/>
</dbReference>
<dbReference type="Pfam" id="PF21000">
    <property type="entry name" value="RMI1_N_N"/>
    <property type="match status" value="1"/>
</dbReference>
<sequence length="235" mass="25331">MPPSTAAGGTLATSIHDALAAKHIAPTQQWLQNLMPSVNANVPLAATQKTALFRLLNTDFTTTLQSSAQNCFPAGITNPASQEQKIRGPIPVQVLDIQDVGRSSWSQVEAIEMEERGELRKGSEIIRVTEDDEDNTDPNASAARAAAGPHKLLLQDAKGNKVYGFELEAIDGVGPAMSIGAKLILRDVVVARGVILLMSQCVDVLGGKVEVWDKKWKEERKKVLKERAGWVEGAT</sequence>
<reference evidence="5 6" key="1">
    <citation type="submission" date="2016-03" db="EMBL/GenBank/DDBJ databases">
        <authorList>
            <person name="Ploux O."/>
        </authorList>
    </citation>
    <scope>NUCLEOTIDE SEQUENCE [LARGE SCALE GENOMIC DNA]</scope>
    <source>
        <strain evidence="5 6">URUG2</strain>
    </source>
</reference>
<dbReference type="Gene3D" id="2.40.50.770">
    <property type="entry name" value="RecQ-mediated genome instability protein Rmi1, C-terminal domain"/>
    <property type="match status" value="1"/>
</dbReference>
<comment type="similarity">
    <text evidence="1">Belongs to the RMI1 family.</text>
</comment>
<dbReference type="InterPro" id="IPR042470">
    <property type="entry name" value="RMI1_N_C_sf"/>
</dbReference>
<evidence type="ECO:0000313" key="5">
    <source>
        <dbReference type="EMBL" id="CZT23243.1"/>
    </source>
</evidence>
<dbReference type="OrthoDB" id="341511at2759"/>
<evidence type="ECO:0000259" key="3">
    <source>
        <dbReference type="Pfam" id="PF08585"/>
    </source>
</evidence>
<protein>
    <recommendedName>
        <fullName evidence="2">RecQ-mediated genome instability protein 1</fullName>
    </recommendedName>
</protein>
<dbReference type="GO" id="GO:0000724">
    <property type="term" value="P:double-strand break repair via homologous recombination"/>
    <property type="evidence" value="ECO:0007669"/>
    <property type="project" value="TreeGrafter"/>
</dbReference>
<dbReference type="InterPro" id="IPR013894">
    <property type="entry name" value="RMI1_OB"/>
</dbReference>
<dbReference type="EMBL" id="FJUY01000016">
    <property type="protein sequence ID" value="CZT23243.1"/>
    <property type="molecule type" value="Genomic_DNA"/>
</dbReference>
<dbReference type="GO" id="GO:0031422">
    <property type="term" value="C:RecQ family helicase-topoisomerase III complex"/>
    <property type="evidence" value="ECO:0007669"/>
    <property type="project" value="TreeGrafter"/>
</dbReference>
<dbReference type="Proteomes" id="UP000225277">
    <property type="component" value="Unassembled WGS sequence"/>
</dbReference>
<dbReference type="RefSeq" id="XP_023629967.1">
    <property type="nucleotide sequence ID" value="XM_023774199.1"/>
</dbReference>
<dbReference type="PANTHER" id="PTHR14790:SF15">
    <property type="entry name" value="RECQ-MEDIATED GENOME INSTABILITY PROTEIN 1"/>
    <property type="match status" value="1"/>
</dbReference>
<gene>
    <name evidence="5" type="ORF">RCC_08954</name>
</gene>
<dbReference type="SMART" id="SM01161">
    <property type="entry name" value="DUF1767"/>
    <property type="match status" value="1"/>
</dbReference>
<name>A0A2D3V5H7_9PEZI</name>
<dbReference type="PANTHER" id="PTHR14790">
    <property type="entry name" value="RECQ-MEDIATED GENOME INSTABILITY PROTEIN 1 RMI1"/>
    <property type="match status" value="1"/>
</dbReference>
<feature type="domain" description="RMI1 N-terminal" evidence="4">
    <location>
        <begin position="19"/>
        <end position="63"/>
    </location>
</feature>
<evidence type="ECO:0000256" key="2">
    <source>
        <dbReference type="ARBA" id="ARBA00018987"/>
    </source>
</evidence>
<dbReference type="GO" id="GO:0000712">
    <property type="term" value="P:resolution of meiotic recombination intermediates"/>
    <property type="evidence" value="ECO:0007669"/>
    <property type="project" value="TreeGrafter"/>
</dbReference>
<evidence type="ECO:0000259" key="4">
    <source>
        <dbReference type="Pfam" id="PF21000"/>
    </source>
</evidence>
<keyword evidence="6" id="KW-1185">Reference proteome</keyword>
<organism evidence="5 6">
    <name type="scientific">Ramularia collo-cygni</name>
    <dbReference type="NCBI Taxonomy" id="112498"/>
    <lineage>
        <taxon>Eukaryota</taxon>
        <taxon>Fungi</taxon>
        <taxon>Dikarya</taxon>
        <taxon>Ascomycota</taxon>
        <taxon>Pezizomycotina</taxon>
        <taxon>Dothideomycetes</taxon>
        <taxon>Dothideomycetidae</taxon>
        <taxon>Mycosphaerellales</taxon>
        <taxon>Mycosphaerellaceae</taxon>
        <taxon>Ramularia</taxon>
    </lineage>
</organism>
<dbReference type="GO" id="GO:0016604">
    <property type="term" value="C:nuclear body"/>
    <property type="evidence" value="ECO:0007669"/>
    <property type="project" value="TreeGrafter"/>
</dbReference>
<accession>A0A2D3V5H7</accession>
<proteinExistence type="inferred from homology"/>
<evidence type="ECO:0000313" key="6">
    <source>
        <dbReference type="Proteomes" id="UP000225277"/>
    </source>
</evidence>
<dbReference type="AlphaFoldDB" id="A0A2D3V5H7"/>
<dbReference type="InterPro" id="IPR049363">
    <property type="entry name" value="RMI1_N"/>
</dbReference>